<dbReference type="STRING" id="1149755.A0A2J6RZ47"/>
<evidence type="ECO:0000259" key="1">
    <source>
        <dbReference type="Pfam" id="PF00775"/>
    </source>
</evidence>
<keyword evidence="3" id="KW-1185">Reference proteome</keyword>
<keyword evidence="2" id="KW-0560">Oxidoreductase</keyword>
<feature type="domain" description="Intradiol ring-cleavage dioxygenases" evidence="1">
    <location>
        <begin position="58"/>
        <end position="143"/>
    </location>
</feature>
<name>A0A2J6RZ47_HYAVF</name>
<dbReference type="GO" id="GO:0008199">
    <property type="term" value="F:ferric iron binding"/>
    <property type="evidence" value="ECO:0007669"/>
    <property type="project" value="InterPro"/>
</dbReference>
<evidence type="ECO:0000313" key="3">
    <source>
        <dbReference type="Proteomes" id="UP000235786"/>
    </source>
</evidence>
<protein>
    <submittedName>
        <fullName evidence="2">Aromatic compound dioxygenase</fullName>
    </submittedName>
</protein>
<dbReference type="InterPro" id="IPR015889">
    <property type="entry name" value="Intradiol_dOase_core"/>
</dbReference>
<proteinExistence type="predicted"/>
<dbReference type="GO" id="GO:0016702">
    <property type="term" value="F:oxidoreductase activity, acting on single donors with incorporation of molecular oxygen, incorporation of two atoms of oxygen"/>
    <property type="evidence" value="ECO:0007669"/>
    <property type="project" value="InterPro"/>
</dbReference>
<dbReference type="AlphaFoldDB" id="A0A2J6RZ47"/>
<dbReference type="Gene3D" id="2.60.130.10">
    <property type="entry name" value="Aromatic compound dioxygenase"/>
    <property type="match status" value="1"/>
</dbReference>
<reference evidence="2 3" key="1">
    <citation type="submission" date="2016-04" db="EMBL/GenBank/DDBJ databases">
        <title>A degradative enzymes factory behind the ericoid mycorrhizal symbiosis.</title>
        <authorList>
            <consortium name="DOE Joint Genome Institute"/>
            <person name="Martino E."/>
            <person name="Morin E."/>
            <person name="Grelet G."/>
            <person name="Kuo A."/>
            <person name="Kohler A."/>
            <person name="Daghino S."/>
            <person name="Barry K."/>
            <person name="Choi C."/>
            <person name="Cichocki N."/>
            <person name="Clum A."/>
            <person name="Copeland A."/>
            <person name="Hainaut M."/>
            <person name="Haridas S."/>
            <person name="Labutti K."/>
            <person name="Lindquist E."/>
            <person name="Lipzen A."/>
            <person name="Khouja H.-R."/>
            <person name="Murat C."/>
            <person name="Ohm R."/>
            <person name="Olson A."/>
            <person name="Spatafora J."/>
            <person name="Veneault-Fourrey C."/>
            <person name="Henrissat B."/>
            <person name="Grigoriev I."/>
            <person name="Martin F."/>
            <person name="Perotto S."/>
        </authorList>
    </citation>
    <scope>NUCLEOTIDE SEQUENCE [LARGE SCALE GENOMIC DNA]</scope>
    <source>
        <strain evidence="2 3">F</strain>
    </source>
</reference>
<dbReference type="EMBL" id="KZ613942">
    <property type="protein sequence ID" value="PMD43792.1"/>
    <property type="molecule type" value="Genomic_DNA"/>
</dbReference>
<keyword evidence="2" id="KW-0223">Dioxygenase</keyword>
<evidence type="ECO:0000313" key="2">
    <source>
        <dbReference type="EMBL" id="PMD43792.1"/>
    </source>
</evidence>
<accession>A0A2J6RZ47</accession>
<dbReference type="SUPFAM" id="SSF49482">
    <property type="entry name" value="Aromatic compound dioxygenase"/>
    <property type="match status" value="1"/>
</dbReference>
<dbReference type="Proteomes" id="UP000235786">
    <property type="component" value="Unassembled WGS sequence"/>
</dbReference>
<dbReference type="InterPro" id="IPR000627">
    <property type="entry name" value="Intradiol_dOase_C"/>
</dbReference>
<dbReference type="Pfam" id="PF00775">
    <property type="entry name" value="Dioxygenase_C"/>
    <property type="match status" value="1"/>
</dbReference>
<gene>
    <name evidence="2" type="ORF">L207DRAFT_303779</name>
</gene>
<organism evidence="2 3">
    <name type="scientific">Hyaloscypha variabilis (strain UAMH 11265 / GT02V1 / F)</name>
    <name type="common">Meliniomyces variabilis</name>
    <dbReference type="NCBI Taxonomy" id="1149755"/>
    <lineage>
        <taxon>Eukaryota</taxon>
        <taxon>Fungi</taxon>
        <taxon>Dikarya</taxon>
        <taxon>Ascomycota</taxon>
        <taxon>Pezizomycotina</taxon>
        <taxon>Leotiomycetes</taxon>
        <taxon>Helotiales</taxon>
        <taxon>Hyaloscyphaceae</taxon>
        <taxon>Hyaloscypha</taxon>
        <taxon>Hyaloscypha variabilis</taxon>
    </lineage>
</organism>
<dbReference type="PANTHER" id="PTHR34315">
    <property type="match status" value="1"/>
</dbReference>
<dbReference type="CDD" id="cd03457">
    <property type="entry name" value="intradiol_dioxygenase_like"/>
    <property type="match status" value="1"/>
</dbReference>
<dbReference type="OrthoDB" id="121380at2759"/>
<dbReference type="PANTHER" id="PTHR34315:SF2">
    <property type="entry name" value="ANCHORED DIOXYGENASE, PUTATIVE (AFU_ORTHOLOGUE AFUA_3G01800)-RELATED"/>
    <property type="match status" value="1"/>
</dbReference>
<sequence>MLHRRDLAELEAWESISSESNASYTLYTPEEVIFGANTGYVLTPEAIIGPYWVKGELIRKNVTETQIGVPMHLDMQFVDISTCKPIPQLMIDIWSANATGVYSGVGSGEGGLDTSFLRGVQMSDRDGVVQFDTIFPGHYTERATHEHVTSHVNSTLLPNGTYTGGTVTHIGQLFFEESLKHKIEATYPYDQNTQAYTTNDDDEGSIAANATTAAYDPFPEWLMLSDQLSDGLLMWISIGVNMSANYDSDAIFAASWTADGGVANPNFSYSGTLP</sequence>